<dbReference type="AlphaFoldDB" id="A0A151MFH1"/>
<keyword evidence="2" id="KW-1185">Reference proteome</keyword>
<evidence type="ECO:0000313" key="1">
    <source>
        <dbReference type="EMBL" id="KYO23272.1"/>
    </source>
</evidence>
<protein>
    <submittedName>
        <fullName evidence="1">Uncharacterized protein</fullName>
    </submittedName>
</protein>
<comment type="caution">
    <text evidence="1">The sequence shown here is derived from an EMBL/GenBank/DDBJ whole genome shotgun (WGS) entry which is preliminary data.</text>
</comment>
<sequence>MGNWVPSNSACGEGSPWRVHCVWWLALARGRCSSSHVCWEGRLQTGALSGLVLPLCRQEGPASPWGSSKRWIFPMPTPEPTFRRLLHAGGLAAV</sequence>
<proteinExistence type="predicted"/>
<name>A0A151MFH1_ALLMI</name>
<gene>
    <name evidence="1" type="ORF">Y1Q_0005681</name>
</gene>
<organism evidence="1 2">
    <name type="scientific">Alligator mississippiensis</name>
    <name type="common">American alligator</name>
    <dbReference type="NCBI Taxonomy" id="8496"/>
    <lineage>
        <taxon>Eukaryota</taxon>
        <taxon>Metazoa</taxon>
        <taxon>Chordata</taxon>
        <taxon>Craniata</taxon>
        <taxon>Vertebrata</taxon>
        <taxon>Euteleostomi</taxon>
        <taxon>Archelosauria</taxon>
        <taxon>Archosauria</taxon>
        <taxon>Crocodylia</taxon>
        <taxon>Alligatoridae</taxon>
        <taxon>Alligatorinae</taxon>
        <taxon>Alligator</taxon>
    </lineage>
</organism>
<dbReference type="Proteomes" id="UP000050525">
    <property type="component" value="Unassembled WGS sequence"/>
</dbReference>
<accession>A0A151MFH1</accession>
<reference evidence="1 2" key="1">
    <citation type="journal article" date="2012" name="Genome Biol.">
        <title>Sequencing three crocodilian genomes to illuminate the evolution of archosaurs and amniotes.</title>
        <authorList>
            <person name="St John J.A."/>
            <person name="Braun E.L."/>
            <person name="Isberg S.R."/>
            <person name="Miles L.G."/>
            <person name="Chong A.Y."/>
            <person name="Gongora J."/>
            <person name="Dalzell P."/>
            <person name="Moran C."/>
            <person name="Bed'hom B."/>
            <person name="Abzhanov A."/>
            <person name="Burgess S.C."/>
            <person name="Cooksey A.M."/>
            <person name="Castoe T.A."/>
            <person name="Crawford N.G."/>
            <person name="Densmore L.D."/>
            <person name="Drew J.C."/>
            <person name="Edwards S.V."/>
            <person name="Faircloth B.C."/>
            <person name="Fujita M.K."/>
            <person name="Greenwold M.J."/>
            <person name="Hoffmann F.G."/>
            <person name="Howard J.M."/>
            <person name="Iguchi T."/>
            <person name="Janes D.E."/>
            <person name="Khan S.Y."/>
            <person name="Kohno S."/>
            <person name="de Koning A.J."/>
            <person name="Lance S.L."/>
            <person name="McCarthy F.M."/>
            <person name="McCormack J.E."/>
            <person name="Merchant M.E."/>
            <person name="Peterson D.G."/>
            <person name="Pollock D.D."/>
            <person name="Pourmand N."/>
            <person name="Raney B.J."/>
            <person name="Roessler K.A."/>
            <person name="Sanford J.R."/>
            <person name="Sawyer R.H."/>
            <person name="Schmidt C.J."/>
            <person name="Triplett E.W."/>
            <person name="Tuberville T.D."/>
            <person name="Venegas-Anaya M."/>
            <person name="Howard J.T."/>
            <person name="Jarvis E.D."/>
            <person name="Guillette L.J.Jr."/>
            <person name="Glenn T.C."/>
            <person name="Green R.E."/>
            <person name="Ray D.A."/>
        </authorList>
    </citation>
    <scope>NUCLEOTIDE SEQUENCE [LARGE SCALE GENOMIC DNA]</scope>
    <source>
        <strain evidence="1">KSC_2009_1</strain>
    </source>
</reference>
<evidence type="ECO:0000313" key="2">
    <source>
        <dbReference type="Proteomes" id="UP000050525"/>
    </source>
</evidence>
<dbReference type="EMBL" id="AKHW03006215">
    <property type="protein sequence ID" value="KYO23272.1"/>
    <property type="molecule type" value="Genomic_DNA"/>
</dbReference>